<sequence length="280" mass="30862">MGKRSCLAQLLCVAMMMGSIASYEQAAAAVEDEGPESPVSSPPMSLDDPGTPGPHGLEVNFVGTLTRLGPGHSSEGLLDANYGIGDRLQLKYERPYVTEHASGTEFQRGIGATEIGVKWRFVDRHELEIAFYPQYQFDDGFTLKDEEGIPEASEGRSVYLPLLISENMARVYTLAANYGYRRNLDGRGNDNNIGLGIGRAMGWQGRVMAEVFSERDESFHNRQTDARVGVFFLPFPKSFEHSSFETPVFASLGHSIGKTESGEKSTTFCFGLSWIRKPRA</sequence>
<organism evidence="3 4">
    <name type="scientific">Eiseniibacteriota bacterium</name>
    <dbReference type="NCBI Taxonomy" id="2212470"/>
    <lineage>
        <taxon>Bacteria</taxon>
        <taxon>Candidatus Eiseniibacteriota</taxon>
    </lineage>
</organism>
<comment type="caution">
    <text evidence="3">The sequence shown here is derived from an EMBL/GenBank/DDBJ whole genome shotgun (WGS) entry which is preliminary data.</text>
</comment>
<accession>A0A538T013</accession>
<dbReference type="EMBL" id="VBOS01000141">
    <property type="protein sequence ID" value="TMQ56955.1"/>
    <property type="molecule type" value="Genomic_DNA"/>
</dbReference>
<name>A0A538T013_UNCEI</name>
<reference evidence="3 4" key="1">
    <citation type="journal article" date="2019" name="Nat. Microbiol.">
        <title>Mediterranean grassland soil C-N compound turnover is dependent on rainfall and depth, and is mediated by genomically divergent microorganisms.</title>
        <authorList>
            <person name="Diamond S."/>
            <person name="Andeer P.F."/>
            <person name="Li Z."/>
            <person name="Crits-Christoph A."/>
            <person name="Burstein D."/>
            <person name="Anantharaman K."/>
            <person name="Lane K.R."/>
            <person name="Thomas B.C."/>
            <person name="Pan C."/>
            <person name="Northen T.R."/>
            <person name="Banfield J.F."/>
        </authorList>
    </citation>
    <scope>NUCLEOTIDE SEQUENCE [LARGE SCALE GENOMIC DNA]</scope>
    <source>
        <strain evidence="3">WS_2</strain>
    </source>
</reference>
<evidence type="ECO:0000313" key="3">
    <source>
        <dbReference type="EMBL" id="TMQ56955.1"/>
    </source>
</evidence>
<dbReference type="Proteomes" id="UP000317716">
    <property type="component" value="Unassembled WGS sequence"/>
</dbReference>
<evidence type="ECO:0000256" key="1">
    <source>
        <dbReference type="SAM" id="MobiDB-lite"/>
    </source>
</evidence>
<feature type="signal peptide" evidence="2">
    <location>
        <begin position="1"/>
        <end position="21"/>
    </location>
</feature>
<evidence type="ECO:0000313" key="4">
    <source>
        <dbReference type="Proteomes" id="UP000317716"/>
    </source>
</evidence>
<feature type="region of interest" description="Disordered" evidence="1">
    <location>
        <begin position="28"/>
        <end position="56"/>
    </location>
</feature>
<evidence type="ECO:0000256" key="2">
    <source>
        <dbReference type="SAM" id="SignalP"/>
    </source>
</evidence>
<gene>
    <name evidence="3" type="ORF">E6K72_04150</name>
</gene>
<feature type="chain" id="PRO_5021799468" description="Transporter" evidence="2">
    <location>
        <begin position="22"/>
        <end position="280"/>
    </location>
</feature>
<protein>
    <recommendedName>
        <fullName evidence="5">Transporter</fullName>
    </recommendedName>
</protein>
<proteinExistence type="predicted"/>
<evidence type="ECO:0008006" key="5">
    <source>
        <dbReference type="Google" id="ProtNLM"/>
    </source>
</evidence>
<keyword evidence="2" id="KW-0732">Signal</keyword>
<dbReference type="AlphaFoldDB" id="A0A538T013"/>